<keyword evidence="2" id="KW-1185">Reference proteome</keyword>
<organism evidence="1 2">
    <name type="scientific">Vaccinium darrowii</name>
    <dbReference type="NCBI Taxonomy" id="229202"/>
    <lineage>
        <taxon>Eukaryota</taxon>
        <taxon>Viridiplantae</taxon>
        <taxon>Streptophyta</taxon>
        <taxon>Embryophyta</taxon>
        <taxon>Tracheophyta</taxon>
        <taxon>Spermatophyta</taxon>
        <taxon>Magnoliopsida</taxon>
        <taxon>eudicotyledons</taxon>
        <taxon>Gunneridae</taxon>
        <taxon>Pentapetalae</taxon>
        <taxon>asterids</taxon>
        <taxon>Ericales</taxon>
        <taxon>Ericaceae</taxon>
        <taxon>Vaccinioideae</taxon>
        <taxon>Vaccinieae</taxon>
        <taxon>Vaccinium</taxon>
    </lineage>
</organism>
<reference evidence="1 2" key="1">
    <citation type="journal article" date="2021" name="Hortic Res">
        <title>High-quality reference genome and annotation aids understanding of berry development for evergreen blueberry (Vaccinium darrowii).</title>
        <authorList>
            <person name="Yu J."/>
            <person name="Hulse-Kemp A.M."/>
            <person name="Babiker E."/>
            <person name="Staton M."/>
        </authorList>
    </citation>
    <scope>NUCLEOTIDE SEQUENCE [LARGE SCALE GENOMIC DNA]</scope>
    <source>
        <strain evidence="2">cv. NJ 8807/NJ 8810</strain>
        <tissue evidence="1">Young leaf</tissue>
    </source>
</reference>
<evidence type="ECO:0000313" key="1">
    <source>
        <dbReference type="EMBL" id="KAH7866063.1"/>
    </source>
</evidence>
<evidence type="ECO:0000313" key="2">
    <source>
        <dbReference type="Proteomes" id="UP000828048"/>
    </source>
</evidence>
<comment type="caution">
    <text evidence="1">The sequence shown here is derived from an EMBL/GenBank/DDBJ whole genome shotgun (WGS) entry which is preliminary data.</text>
</comment>
<proteinExistence type="predicted"/>
<sequence length="255" mass="28662">MRAYEGDICPNIRGRLNNRLDETGSNCIALWSGDKLYQVNCFSGQQFTCDLATHTCSCRKWDLTGFPYPHAIAAINECHEDVDDYVDHWFRKETYMKSYEPIVYPLNGKEMWTHTRVLGPIPPNVKKQAGRPKQLRKRGNDEPGDSTKLKRRNTTTTCSKCGKLGHNKRSCKGQPLARNESGTRQRLPLKSNDRSGTPQRSSQAPHSSSQPTVATPTRRSQRQTQQSSSQPPPTTWSSLGGSKGRKKGAQTEGRK</sequence>
<dbReference type="EMBL" id="CM037159">
    <property type="protein sequence ID" value="KAH7866063.1"/>
    <property type="molecule type" value="Genomic_DNA"/>
</dbReference>
<dbReference type="Proteomes" id="UP000828048">
    <property type="component" value="Chromosome 9"/>
</dbReference>
<accession>A0ACB7ZK09</accession>
<gene>
    <name evidence="1" type="ORF">Vadar_015026</name>
</gene>
<name>A0ACB7ZK09_9ERIC</name>
<protein>
    <submittedName>
        <fullName evidence="1">Uncharacterized protein</fullName>
    </submittedName>
</protein>